<evidence type="ECO:0000313" key="2">
    <source>
        <dbReference type="EMBL" id="KAK4408095.1"/>
    </source>
</evidence>
<sequence length="104" mass="11843">MFEKLIGKTIEVYIDNIVVKSTKEMDYLVHLAECFAVVREYGMKLNPTKCKNALKKLKEYFATTPVLMKPVVGEPLLLYMSVYDIALGTILVKEDISQQPQSII</sequence>
<dbReference type="InterPro" id="IPR043502">
    <property type="entry name" value="DNA/RNA_pol_sf"/>
</dbReference>
<organism evidence="2 3">
    <name type="scientific">Sesamum angolense</name>
    <dbReference type="NCBI Taxonomy" id="2727404"/>
    <lineage>
        <taxon>Eukaryota</taxon>
        <taxon>Viridiplantae</taxon>
        <taxon>Streptophyta</taxon>
        <taxon>Embryophyta</taxon>
        <taxon>Tracheophyta</taxon>
        <taxon>Spermatophyta</taxon>
        <taxon>Magnoliopsida</taxon>
        <taxon>eudicotyledons</taxon>
        <taxon>Gunneridae</taxon>
        <taxon>Pentapetalae</taxon>
        <taxon>asterids</taxon>
        <taxon>lamiids</taxon>
        <taxon>Lamiales</taxon>
        <taxon>Pedaliaceae</taxon>
        <taxon>Sesamum</taxon>
    </lineage>
</organism>
<feature type="domain" description="Reverse transcriptase" evidence="1">
    <location>
        <begin position="7"/>
        <end position="54"/>
    </location>
</feature>
<dbReference type="Gene3D" id="3.30.70.270">
    <property type="match status" value="1"/>
</dbReference>
<proteinExistence type="predicted"/>
<dbReference type="PANTHER" id="PTHR24559">
    <property type="entry name" value="TRANSPOSON TY3-I GAG-POL POLYPROTEIN"/>
    <property type="match status" value="1"/>
</dbReference>
<dbReference type="AlphaFoldDB" id="A0AAE2C485"/>
<dbReference type="Pfam" id="PF00078">
    <property type="entry name" value="RVT_1"/>
    <property type="match status" value="1"/>
</dbReference>
<dbReference type="EMBL" id="JACGWL010000002">
    <property type="protein sequence ID" value="KAK4408095.1"/>
    <property type="molecule type" value="Genomic_DNA"/>
</dbReference>
<reference evidence="2" key="2">
    <citation type="journal article" date="2024" name="Plant">
        <title>Genomic evolution and insights into agronomic trait innovations of Sesamum species.</title>
        <authorList>
            <person name="Miao H."/>
            <person name="Wang L."/>
            <person name="Qu L."/>
            <person name="Liu H."/>
            <person name="Sun Y."/>
            <person name="Le M."/>
            <person name="Wang Q."/>
            <person name="Wei S."/>
            <person name="Zheng Y."/>
            <person name="Lin W."/>
            <person name="Duan Y."/>
            <person name="Cao H."/>
            <person name="Xiong S."/>
            <person name="Wang X."/>
            <person name="Wei L."/>
            <person name="Li C."/>
            <person name="Ma Q."/>
            <person name="Ju M."/>
            <person name="Zhao R."/>
            <person name="Li G."/>
            <person name="Mu C."/>
            <person name="Tian Q."/>
            <person name="Mei H."/>
            <person name="Zhang T."/>
            <person name="Gao T."/>
            <person name="Zhang H."/>
        </authorList>
    </citation>
    <scope>NUCLEOTIDE SEQUENCE</scope>
    <source>
        <strain evidence="2">K16</strain>
    </source>
</reference>
<dbReference type="InterPro" id="IPR053134">
    <property type="entry name" value="RNA-dir_DNA_polymerase"/>
</dbReference>
<comment type="caution">
    <text evidence="2">The sequence shown here is derived from an EMBL/GenBank/DDBJ whole genome shotgun (WGS) entry which is preliminary data.</text>
</comment>
<evidence type="ECO:0000313" key="3">
    <source>
        <dbReference type="Proteomes" id="UP001289374"/>
    </source>
</evidence>
<dbReference type="SUPFAM" id="SSF56672">
    <property type="entry name" value="DNA/RNA polymerases"/>
    <property type="match status" value="1"/>
</dbReference>
<dbReference type="InterPro" id="IPR043128">
    <property type="entry name" value="Rev_trsase/Diguanyl_cyclase"/>
</dbReference>
<name>A0AAE2C485_9LAMI</name>
<protein>
    <recommendedName>
        <fullName evidence="1">Reverse transcriptase domain-containing protein</fullName>
    </recommendedName>
</protein>
<reference evidence="2" key="1">
    <citation type="submission" date="2020-06" db="EMBL/GenBank/DDBJ databases">
        <authorList>
            <person name="Li T."/>
            <person name="Hu X."/>
            <person name="Zhang T."/>
            <person name="Song X."/>
            <person name="Zhang H."/>
            <person name="Dai N."/>
            <person name="Sheng W."/>
            <person name="Hou X."/>
            <person name="Wei L."/>
        </authorList>
    </citation>
    <scope>NUCLEOTIDE SEQUENCE</scope>
    <source>
        <strain evidence="2">K16</strain>
        <tissue evidence="2">Leaf</tissue>
    </source>
</reference>
<keyword evidence="3" id="KW-1185">Reference proteome</keyword>
<gene>
    <name evidence="2" type="ORF">Sango_0390500</name>
</gene>
<accession>A0AAE2C485</accession>
<evidence type="ECO:0000259" key="1">
    <source>
        <dbReference type="Pfam" id="PF00078"/>
    </source>
</evidence>
<dbReference type="Proteomes" id="UP001289374">
    <property type="component" value="Unassembled WGS sequence"/>
</dbReference>
<dbReference type="InterPro" id="IPR000477">
    <property type="entry name" value="RT_dom"/>
</dbReference>
<dbReference type="PANTHER" id="PTHR24559:SF431">
    <property type="entry name" value="RNA-DIRECTED DNA POLYMERASE HOMOLOG"/>
    <property type="match status" value="1"/>
</dbReference>